<reference evidence="2" key="1">
    <citation type="journal article" date="2020" name="Fungal Divers.">
        <title>Resolving the Mortierellaceae phylogeny through synthesis of multi-gene phylogenetics and phylogenomics.</title>
        <authorList>
            <person name="Vandepol N."/>
            <person name="Liber J."/>
            <person name="Desiro A."/>
            <person name="Na H."/>
            <person name="Kennedy M."/>
            <person name="Barry K."/>
            <person name="Grigoriev I.V."/>
            <person name="Miller A.N."/>
            <person name="O'Donnell K."/>
            <person name="Stajich J.E."/>
            <person name="Bonito G."/>
        </authorList>
    </citation>
    <scope>NUCLEOTIDE SEQUENCE</scope>
    <source>
        <strain evidence="2">NRRL 6426</strain>
    </source>
</reference>
<dbReference type="OrthoDB" id="2431571at2759"/>
<gene>
    <name evidence="2" type="ORF">BG015_000469</name>
</gene>
<dbReference type="Proteomes" id="UP000748756">
    <property type="component" value="Unassembled WGS sequence"/>
</dbReference>
<comment type="caution">
    <text evidence="2">The sequence shown here is derived from an EMBL/GenBank/DDBJ whole genome shotgun (WGS) entry which is preliminary data.</text>
</comment>
<keyword evidence="1" id="KW-0732">Signal</keyword>
<evidence type="ECO:0000313" key="3">
    <source>
        <dbReference type="Proteomes" id="UP000748756"/>
    </source>
</evidence>
<dbReference type="Gene3D" id="2.60.40.10">
    <property type="entry name" value="Immunoglobulins"/>
    <property type="match status" value="1"/>
</dbReference>
<evidence type="ECO:0000313" key="2">
    <source>
        <dbReference type="EMBL" id="KAF9143314.1"/>
    </source>
</evidence>
<feature type="non-terminal residue" evidence="2">
    <location>
        <position position="1"/>
    </location>
</feature>
<protein>
    <submittedName>
        <fullName evidence="2">Uncharacterized protein</fullName>
    </submittedName>
</protein>
<organism evidence="2 3">
    <name type="scientific">Linnemannia schmuckeri</name>
    <dbReference type="NCBI Taxonomy" id="64567"/>
    <lineage>
        <taxon>Eukaryota</taxon>
        <taxon>Fungi</taxon>
        <taxon>Fungi incertae sedis</taxon>
        <taxon>Mucoromycota</taxon>
        <taxon>Mortierellomycotina</taxon>
        <taxon>Mortierellomycetes</taxon>
        <taxon>Mortierellales</taxon>
        <taxon>Mortierellaceae</taxon>
        <taxon>Linnemannia</taxon>
    </lineage>
</organism>
<keyword evidence="3" id="KW-1185">Reference proteome</keyword>
<evidence type="ECO:0000256" key="1">
    <source>
        <dbReference type="SAM" id="SignalP"/>
    </source>
</evidence>
<proteinExistence type="predicted"/>
<accession>A0A9P5RUJ4</accession>
<feature type="signal peptide" evidence="1">
    <location>
        <begin position="1"/>
        <end position="18"/>
    </location>
</feature>
<name>A0A9P5RUJ4_9FUNG</name>
<dbReference type="AlphaFoldDB" id="A0A9P5RUJ4"/>
<dbReference type="EMBL" id="JAAAUQ010001074">
    <property type="protein sequence ID" value="KAF9143314.1"/>
    <property type="molecule type" value="Genomic_DNA"/>
</dbReference>
<feature type="chain" id="PRO_5040317765" evidence="1">
    <location>
        <begin position="19"/>
        <end position="169"/>
    </location>
</feature>
<dbReference type="InterPro" id="IPR013783">
    <property type="entry name" value="Ig-like_fold"/>
</dbReference>
<sequence>MKIATIPALLALSAVAQAALVKFSVIAPDAATVEVQIGGKNTALTRPDANVPLYTGQAETGAETKYKYVAAGRAEAFDRTIPTTGATYNEFLDRPITYANIPELPWPIEKDPQWTRAAPKQAIFDTNYIPTIFANGPAADLDSLVATPTSTKIPVTLTIVLANEVKTLN</sequence>